<organism evidence="2">
    <name type="scientific">bioreactor metagenome</name>
    <dbReference type="NCBI Taxonomy" id="1076179"/>
    <lineage>
        <taxon>unclassified sequences</taxon>
        <taxon>metagenomes</taxon>
        <taxon>ecological metagenomes</taxon>
    </lineage>
</organism>
<reference evidence="2" key="1">
    <citation type="submission" date="2019-08" db="EMBL/GenBank/DDBJ databases">
        <authorList>
            <person name="Kucharzyk K."/>
            <person name="Murdoch R.W."/>
            <person name="Higgins S."/>
            <person name="Loffler F."/>
        </authorList>
    </citation>
    <scope>NUCLEOTIDE SEQUENCE</scope>
</reference>
<proteinExistence type="predicted"/>
<accession>A0A645DLC4</accession>
<comment type="caution">
    <text evidence="2">The sequence shown here is derived from an EMBL/GenBank/DDBJ whole genome shotgun (WGS) entry which is preliminary data.</text>
</comment>
<dbReference type="AlphaFoldDB" id="A0A645DLC4"/>
<evidence type="ECO:0000256" key="1">
    <source>
        <dbReference type="SAM" id="MobiDB-lite"/>
    </source>
</evidence>
<feature type="compositionally biased region" description="Polar residues" evidence="1">
    <location>
        <begin position="1"/>
        <end position="10"/>
    </location>
</feature>
<sequence length="42" mass="4933">MVGESESLQPRIQLEPDKPHGIRIGEIIQHRRLDRINTRKTN</sequence>
<gene>
    <name evidence="2" type="ORF">SDC9_137203</name>
</gene>
<dbReference type="EMBL" id="VSSQ01037408">
    <property type="protein sequence ID" value="MPM90087.1"/>
    <property type="molecule type" value="Genomic_DNA"/>
</dbReference>
<protein>
    <submittedName>
        <fullName evidence="2">Uncharacterized protein</fullName>
    </submittedName>
</protein>
<evidence type="ECO:0000313" key="2">
    <source>
        <dbReference type="EMBL" id="MPM90087.1"/>
    </source>
</evidence>
<name>A0A645DLC4_9ZZZZ</name>
<feature type="region of interest" description="Disordered" evidence="1">
    <location>
        <begin position="1"/>
        <end position="20"/>
    </location>
</feature>